<dbReference type="Gene3D" id="3.30.470.20">
    <property type="entry name" value="ATP-grasp fold, B domain"/>
    <property type="match status" value="1"/>
</dbReference>
<dbReference type="AlphaFoldDB" id="A0A7V8VDT6"/>
<protein>
    <recommendedName>
        <fullName evidence="4">ATP-grasp domain-containing protein</fullName>
    </recommendedName>
</protein>
<keyword evidence="3" id="KW-0067">ATP-binding</keyword>
<name>A0A7V8VDT6_9BACT</name>
<evidence type="ECO:0000256" key="1">
    <source>
        <dbReference type="ARBA" id="ARBA00010871"/>
    </source>
</evidence>
<dbReference type="PANTHER" id="PTHR23132">
    <property type="entry name" value="D-ALANINE--D-ALANINE LIGASE"/>
    <property type="match status" value="1"/>
</dbReference>
<evidence type="ECO:0000256" key="3">
    <source>
        <dbReference type="PROSITE-ProRule" id="PRU00409"/>
    </source>
</evidence>
<evidence type="ECO:0000313" key="6">
    <source>
        <dbReference type="Proteomes" id="UP000542342"/>
    </source>
</evidence>
<dbReference type="GO" id="GO:0046872">
    <property type="term" value="F:metal ion binding"/>
    <property type="evidence" value="ECO:0007669"/>
    <property type="project" value="InterPro"/>
</dbReference>
<dbReference type="RefSeq" id="WP_194537624.1">
    <property type="nucleotide sequence ID" value="NZ_JACEFB010000004.1"/>
</dbReference>
<evidence type="ECO:0000256" key="2">
    <source>
        <dbReference type="ARBA" id="ARBA00022598"/>
    </source>
</evidence>
<keyword evidence="6" id="KW-1185">Reference proteome</keyword>
<organism evidence="5 6">
    <name type="scientific">Thermogemmata fonticola</name>
    <dbReference type="NCBI Taxonomy" id="2755323"/>
    <lineage>
        <taxon>Bacteria</taxon>
        <taxon>Pseudomonadati</taxon>
        <taxon>Planctomycetota</taxon>
        <taxon>Planctomycetia</taxon>
        <taxon>Gemmatales</taxon>
        <taxon>Gemmataceae</taxon>
        <taxon>Thermogemmata</taxon>
    </lineage>
</organism>
<dbReference type="Gene3D" id="3.30.1490.20">
    <property type="entry name" value="ATP-grasp fold, A domain"/>
    <property type="match status" value="1"/>
</dbReference>
<dbReference type="Proteomes" id="UP000542342">
    <property type="component" value="Unassembled WGS sequence"/>
</dbReference>
<dbReference type="Gene3D" id="3.40.50.20">
    <property type="match status" value="1"/>
</dbReference>
<dbReference type="GO" id="GO:0005524">
    <property type="term" value="F:ATP binding"/>
    <property type="evidence" value="ECO:0007669"/>
    <property type="project" value="UniProtKB-UniRule"/>
</dbReference>
<sequence length="343" mass="38357">MSASVLVLYNEPVLPPHHPQYEAERDVLDTVAECTAVLREAGYAVRTLGLAHDLQPLLDEVRRQRPDAVFNLHEGVPESSVTEVQAAALLEWLGLPYTGCPARCLALGRDKAASKYLLRGAELPTPPFALLDADDEPRWTGRYPLIVKPTFEDASIGIEQDNVVTTPEQLPAAVARLRQHFAPPLLLEELLPGREFHVNVLEIGPPAQRRLLVLPPGEIVFQPADPRWHPVYTYTAKWDTASGEYQRCLVQAPVTLDPQLQHAIDHLARRAFRLFHCRDYARLDIRLDAHGQPHILEVNPNPYLISLILVNALQAAGYSFEWLILELLRSALDRAPRPALTAT</sequence>
<feature type="domain" description="ATP-grasp" evidence="4">
    <location>
        <begin position="115"/>
        <end position="329"/>
    </location>
</feature>
<keyword evidence="3" id="KW-0547">Nucleotide-binding</keyword>
<dbReference type="GO" id="GO:0008716">
    <property type="term" value="F:D-alanine-D-alanine ligase activity"/>
    <property type="evidence" value="ECO:0007669"/>
    <property type="project" value="InterPro"/>
</dbReference>
<reference evidence="5 6" key="1">
    <citation type="submission" date="2020-07" db="EMBL/GenBank/DDBJ databases">
        <title>Thermogemmata thermophila gen. nov., sp. nov., a novel moderate thermophilic planctomycete from a Kamchatka hot spring.</title>
        <authorList>
            <person name="Elcheninov A.G."/>
            <person name="Podosokorskaya O.A."/>
            <person name="Kovaleva O.L."/>
            <person name="Novikov A."/>
            <person name="Bonch-Osmolovskaya E.A."/>
            <person name="Toshchakov S.V."/>
            <person name="Kublanov I.V."/>
        </authorList>
    </citation>
    <scope>NUCLEOTIDE SEQUENCE [LARGE SCALE GENOMIC DNA]</scope>
    <source>
        <strain evidence="5 6">2918</strain>
    </source>
</reference>
<gene>
    <name evidence="5" type="ORF">H0921_08530</name>
</gene>
<accession>A0A7V8VDT6</accession>
<comment type="similarity">
    <text evidence="1">Belongs to the D-alanine--D-alanine ligase family.</text>
</comment>
<dbReference type="EMBL" id="JACEFB010000004">
    <property type="protein sequence ID" value="MBA2226205.1"/>
    <property type="molecule type" value="Genomic_DNA"/>
</dbReference>
<keyword evidence="2" id="KW-0436">Ligase</keyword>
<dbReference type="InterPro" id="IPR013815">
    <property type="entry name" value="ATP_grasp_subdomain_1"/>
</dbReference>
<evidence type="ECO:0000313" key="5">
    <source>
        <dbReference type="EMBL" id="MBA2226205.1"/>
    </source>
</evidence>
<comment type="caution">
    <text evidence="5">The sequence shown here is derived from an EMBL/GenBank/DDBJ whole genome shotgun (WGS) entry which is preliminary data.</text>
</comment>
<proteinExistence type="inferred from homology"/>
<dbReference type="InterPro" id="IPR011761">
    <property type="entry name" value="ATP-grasp"/>
</dbReference>
<dbReference type="SUPFAM" id="SSF56059">
    <property type="entry name" value="Glutathione synthetase ATP-binding domain-like"/>
    <property type="match status" value="1"/>
</dbReference>
<dbReference type="Pfam" id="PF07478">
    <property type="entry name" value="Dala_Dala_lig_C"/>
    <property type="match status" value="1"/>
</dbReference>
<dbReference type="PROSITE" id="PS50975">
    <property type="entry name" value="ATP_GRASP"/>
    <property type="match status" value="1"/>
</dbReference>
<dbReference type="InterPro" id="IPR011095">
    <property type="entry name" value="Dala_Dala_lig_C"/>
</dbReference>
<evidence type="ECO:0000259" key="4">
    <source>
        <dbReference type="PROSITE" id="PS50975"/>
    </source>
</evidence>
<dbReference type="PANTHER" id="PTHR23132:SF23">
    <property type="entry name" value="D-ALANINE--D-ALANINE LIGASE B"/>
    <property type="match status" value="1"/>
</dbReference>